<dbReference type="GO" id="GO:0006749">
    <property type="term" value="P:glutathione metabolic process"/>
    <property type="evidence" value="ECO:0007669"/>
    <property type="project" value="TreeGrafter"/>
</dbReference>
<evidence type="ECO:0000313" key="2">
    <source>
        <dbReference type="EMBL" id="CUH77609.1"/>
    </source>
</evidence>
<dbReference type="InterPro" id="IPR004045">
    <property type="entry name" value="Glutathione_S-Trfase_N"/>
</dbReference>
<dbReference type="SUPFAM" id="SSF52833">
    <property type="entry name" value="Thioredoxin-like"/>
    <property type="match status" value="1"/>
</dbReference>
<dbReference type="GO" id="GO:0016034">
    <property type="term" value="F:maleylacetoacetate isomerase activity"/>
    <property type="evidence" value="ECO:0007669"/>
    <property type="project" value="TreeGrafter"/>
</dbReference>
<name>A0A0N7LZG6_9RHOB</name>
<dbReference type="InterPro" id="IPR036282">
    <property type="entry name" value="Glutathione-S-Trfase_C_sf"/>
</dbReference>
<dbReference type="PANTHER" id="PTHR42673">
    <property type="entry name" value="MALEYLACETOACETATE ISOMERASE"/>
    <property type="match status" value="1"/>
</dbReference>
<dbReference type="OrthoDB" id="9799538at2"/>
<dbReference type="SUPFAM" id="SSF47616">
    <property type="entry name" value="GST C-terminal domain-like"/>
    <property type="match status" value="1"/>
</dbReference>
<dbReference type="Pfam" id="PF13409">
    <property type="entry name" value="GST_N_2"/>
    <property type="match status" value="1"/>
</dbReference>
<keyword evidence="2" id="KW-0808">Transferase</keyword>
<dbReference type="Gene3D" id="3.40.30.10">
    <property type="entry name" value="Glutaredoxin"/>
    <property type="match status" value="1"/>
</dbReference>
<organism evidence="2 3">
    <name type="scientific">Tritonibacter multivorans</name>
    <dbReference type="NCBI Taxonomy" id="928856"/>
    <lineage>
        <taxon>Bacteria</taxon>
        <taxon>Pseudomonadati</taxon>
        <taxon>Pseudomonadota</taxon>
        <taxon>Alphaproteobacteria</taxon>
        <taxon>Rhodobacterales</taxon>
        <taxon>Paracoccaceae</taxon>
        <taxon>Tritonibacter</taxon>
    </lineage>
</organism>
<evidence type="ECO:0000313" key="3">
    <source>
        <dbReference type="Proteomes" id="UP000052022"/>
    </source>
</evidence>
<keyword evidence="3" id="KW-1185">Reference proteome</keyword>
<dbReference type="GO" id="GO:0004364">
    <property type="term" value="F:glutathione transferase activity"/>
    <property type="evidence" value="ECO:0007669"/>
    <property type="project" value="TreeGrafter"/>
</dbReference>
<reference evidence="2 3" key="1">
    <citation type="submission" date="2015-09" db="EMBL/GenBank/DDBJ databases">
        <authorList>
            <consortium name="Swine Surveillance"/>
        </authorList>
    </citation>
    <scope>NUCLEOTIDE SEQUENCE [LARGE SCALE GENOMIC DNA]</scope>
    <source>
        <strain evidence="2 3">CECT 7557</strain>
    </source>
</reference>
<dbReference type="PROSITE" id="PS50404">
    <property type="entry name" value="GST_NTER"/>
    <property type="match status" value="1"/>
</dbReference>
<protein>
    <submittedName>
        <fullName evidence="2">Glutathione S-transferase</fullName>
    </submittedName>
</protein>
<dbReference type="Proteomes" id="UP000052022">
    <property type="component" value="Unassembled WGS sequence"/>
</dbReference>
<proteinExistence type="predicted"/>
<gene>
    <name evidence="2" type="ORF">TRM7557_01460</name>
</gene>
<dbReference type="RefSeq" id="WP_058289548.1">
    <property type="nucleotide sequence ID" value="NZ_CYSD01000020.1"/>
</dbReference>
<feature type="domain" description="GST N-terminal" evidence="1">
    <location>
        <begin position="1"/>
        <end position="84"/>
    </location>
</feature>
<accession>A0A0N7LZG6</accession>
<dbReference type="PANTHER" id="PTHR42673:SF4">
    <property type="entry name" value="MALEYLACETOACETATE ISOMERASE"/>
    <property type="match status" value="1"/>
</dbReference>
<evidence type="ECO:0000259" key="1">
    <source>
        <dbReference type="PROSITE" id="PS50404"/>
    </source>
</evidence>
<dbReference type="STRING" id="928856.SAMN04488049_111121"/>
<dbReference type="InterPro" id="IPR036249">
    <property type="entry name" value="Thioredoxin-like_sf"/>
</dbReference>
<sequence>MAYTLYIGDRLYSSWSLRGWLMLEKFKIPHKVKLVGLYSGTMAQDLAHLAPARLVPTLVTPAGTVIGESLAMAETLAEENPGAGLWPAAAAQRATARWLVSEMACGFGALRGDCPMQLSHIWQGFDPSEAVRKDLARIETLFAHARQMSGAKDGYLFGDYSLADVFYTPVAARIWGYDLPVSSETRAYCRLLLSDPAVLAWQEEARKVTYAPEPYALPLDRRDWQL</sequence>
<dbReference type="Gene3D" id="1.20.1050.10">
    <property type="match status" value="1"/>
</dbReference>
<dbReference type="CDD" id="cd03194">
    <property type="entry name" value="GST_C_3"/>
    <property type="match status" value="1"/>
</dbReference>
<dbReference type="AlphaFoldDB" id="A0A0N7LZG6"/>
<dbReference type="EMBL" id="CYSD01000020">
    <property type="protein sequence ID" value="CUH77609.1"/>
    <property type="molecule type" value="Genomic_DNA"/>
</dbReference>
<dbReference type="GO" id="GO:0006559">
    <property type="term" value="P:L-phenylalanine catabolic process"/>
    <property type="evidence" value="ECO:0007669"/>
    <property type="project" value="TreeGrafter"/>
</dbReference>